<gene>
    <name evidence="1" type="primary">Necator_chrX.g22307</name>
    <name evidence="1" type="ORF">RB195_022146</name>
</gene>
<comment type="caution">
    <text evidence="1">The sequence shown here is derived from an EMBL/GenBank/DDBJ whole genome shotgun (WGS) entry which is preliminary data.</text>
</comment>
<evidence type="ECO:0000313" key="2">
    <source>
        <dbReference type="Proteomes" id="UP001303046"/>
    </source>
</evidence>
<keyword evidence="2" id="KW-1185">Reference proteome</keyword>
<protein>
    <submittedName>
        <fullName evidence="1">Uncharacterized protein</fullName>
    </submittedName>
</protein>
<name>A0ABR1EEE4_NECAM</name>
<dbReference type="Proteomes" id="UP001303046">
    <property type="component" value="Unassembled WGS sequence"/>
</dbReference>
<dbReference type="EMBL" id="JAVFWL010000006">
    <property type="protein sequence ID" value="KAK6760963.1"/>
    <property type="molecule type" value="Genomic_DNA"/>
</dbReference>
<accession>A0ABR1EEE4</accession>
<organism evidence="1 2">
    <name type="scientific">Necator americanus</name>
    <name type="common">Human hookworm</name>
    <dbReference type="NCBI Taxonomy" id="51031"/>
    <lineage>
        <taxon>Eukaryota</taxon>
        <taxon>Metazoa</taxon>
        <taxon>Ecdysozoa</taxon>
        <taxon>Nematoda</taxon>
        <taxon>Chromadorea</taxon>
        <taxon>Rhabditida</taxon>
        <taxon>Rhabditina</taxon>
        <taxon>Rhabditomorpha</taxon>
        <taxon>Strongyloidea</taxon>
        <taxon>Ancylostomatidae</taxon>
        <taxon>Bunostominae</taxon>
        <taxon>Necator</taxon>
    </lineage>
</organism>
<proteinExistence type="predicted"/>
<sequence length="112" mass="11964">MASQALSVCHRQCGELSATSANRLLNLIATTSQDPNSQKGRVLDELVARLRPNVKLDNPLMLEQAVAKAQMVEQLLAKARADLLINPVGAARTIEVKAVAAKPCSARPVPKV</sequence>
<evidence type="ECO:0000313" key="1">
    <source>
        <dbReference type="EMBL" id="KAK6760963.1"/>
    </source>
</evidence>
<reference evidence="1 2" key="1">
    <citation type="submission" date="2023-08" db="EMBL/GenBank/DDBJ databases">
        <title>A Necator americanus chromosomal reference genome.</title>
        <authorList>
            <person name="Ilik V."/>
            <person name="Petrzelkova K.J."/>
            <person name="Pardy F."/>
            <person name="Fuh T."/>
            <person name="Niatou-Singa F.S."/>
            <person name="Gouil Q."/>
            <person name="Baker L."/>
            <person name="Ritchie M.E."/>
            <person name="Jex A.R."/>
            <person name="Gazzola D."/>
            <person name="Li H."/>
            <person name="Toshio Fujiwara R."/>
            <person name="Zhan B."/>
            <person name="Aroian R.V."/>
            <person name="Pafco B."/>
            <person name="Schwarz E.M."/>
        </authorList>
    </citation>
    <scope>NUCLEOTIDE SEQUENCE [LARGE SCALE GENOMIC DNA]</scope>
    <source>
        <strain evidence="1 2">Aroian</strain>
        <tissue evidence="1">Whole animal</tissue>
    </source>
</reference>